<sequence length="221" mass="25871">MSTVTTEPCSSIHISLNNDWRDSQPYSLDRASELLHFRFLPSLVFSNWKVEQQIETLCHKSEKHRLISPLAKWLGKLHKQDLLCPPAPPVSVCWINAHVGYGVFARDEIAPWTYIGEYTGILRHRQAIWMDENDYCFRYPMPLFTLRYFTIDSGKQGNVTRFINHSEQPNAEAIGVFSEGLFHVIIRTIAPIYAGQEICYHYGPLYWKHRKKREEFIPEEE</sequence>
<reference evidence="2" key="1">
    <citation type="submission" date="2015-05" db="EMBL/GenBank/DDBJ databases">
        <authorList>
            <person name="Rattei Thomas"/>
        </authorList>
    </citation>
    <scope>NUCLEOTIDE SEQUENCE</scope>
    <source>
        <strain evidence="2">DC9</strain>
    </source>
</reference>
<organism evidence="2">
    <name type="scientific">Chlamydia pneumoniae</name>
    <name type="common">Chlamydophila pneumoniae</name>
    <dbReference type="NCBI Taxonomy" id="83558"/>
    <lineage>
        <taxon>Bacteria</taxon>
        <taxon>Pseudomonadati</taxon>
        <taxon>Chlamydiota</taxon>
        <taxon>Chlamydiia</taxon>
        <taxon>Chlamydiales</taxon>
        <taxon>Chlamydiaceae</taxon>
        <taxon>Chlamydia/Chlamydophila group</taxon>
        <taxon>Chlamydia</taxon>
    </lineage>
</organism>
<dbReference type="SUPFAM" id="SSF82199">
    <property type="entry name" value="SET domain"/>
    <property type="match status" value="1"/>
</dbReference>
<dbReference type="EMBL" id="LN847058">
    <property type="protein sequence ID" value="CRI43003.1"/>
    <property type="molecule type" value="Genomic_DNA"/>
</dbReference>
<dbReference type="GO" id="GO:0003690">
    <property type="term" value="F:double-stranded DNA binding"/>
    <property type="evidence" value="ECO:0007669"/>
    <property type="project" value="TreeGrafter"/>
</dbReference>
<dbReference type="InterPro" id="IPR051357">
    <property type="entry name" value="H3K9_HMTase_SUVAR3-9"/>
</dbReference>
<evidence type="ECO:0000259" key="1">
    <source>
        <dbReference type="PROSITE" id="PS50280"/>
    </source>
</evidence>
<dbReference type="GO" id="GO:0042054">
    <property type="term" value="F:histone methyltransferase activity"/>
    <property type="evidence" value="ECO:0007669"/>
    <property type="project" value="TreeGrafter"/>
</dbReference>
<gene>
    <name evidence="2" type="ORF">BN1224_DC9_CC_00040</name>
</gene>
<name>A0A0F7X050_CHLPN</name>
<dbReference type="CDD" id="cd10522">
    <property type="entry name" value="SET_LegAS4-like"/>
    <property type="match status" value="1"/>
</dbReference>
<dbReference type="Gene3D" id="2.170.270.10">
    <property type="entry name" value="SET domain"/>
    <property type="match status" value="1"/>
</dbReference>
<dbReference type="Pfam" id="PF00856">
    <property type="entry name" value="SET"/>
    <property type="match status" value="1"/>
</dbReference>
<dbReference type="SMART" id="SM00317">
    <property type="entry name" value="SET"/>
    <property type="match status" value="1"/>
</dbReference>
<proteinExistence type="predicted"/>
<dbReference type="InterPro" id="IPR044427">
    <property type="entry name" value="LegAS4-like_SET"/>
</dbReference>
<dbReference type="InterPro" id="IPR001214">
    <property type="entry name" value="SET_dom"/>
</dbReference>
<dbReference type="AlphaFoldDB" id="A0A0F7X050"/>
<feature type="domain" description="SET" evidence="1">
    <location>
        <begin position="88"/>
        <end position="203"/>
    </location>
</feature>
<evidence type="ECO:0000313" key="2">
    <source>
        <dbReference type="EMBL" id="CRI43003.1"/>
    </source>
</evidence>
<dbReference type="PANTHER" id="PTHR45660:SF13">
    <property type="entry name" value="HISTONE-LYSINE N-METHYLTRANSFERASE SETMAR"/>
    <property type="match status" value="1"/>
</dbReference>
<protein>
    <submittedName>
        <fullName evidence="2">Putative set domain protein</fullName>
    </submittedName>
</protein>
<dbReference type="PROSITE" id="PS50280">
    <property type="entry name" value="SET"/>
    <property type="match status" value="1"/>
</dbReference>
<dbReference type="PANTHER" id="PTHR45660">
    <property type="entry name" value="HISTONE-LYSINE N-METHYLTRANSFERASE SETMAR"/>
    <property type="match status" value="1"/>
</dbReference>
<dbReference type="InterPro" id="IPR046341">
    <property type="entry name" value="SET_dom_sf"/>
</dbReference>
<accession>A0A0F7X050</accession>